<reference evidence="2 3" key="1">
    <citation type="journal article" date="2016" name="Nat. Commun.">
        <title>Thousands of microbial genomes shed light on interconnected biogeochemical processes in an aquifer system.</title>
        <authorList>
            <person name="Anantharaman K."/>
            <person name="Brown C.T."/>
            <person name="Hug L.A."/>
            <person name="Sharon I."/>
            <person name="Castelle C.J."/>
            <person name="Probst A.J."/>
            <person name="Thomas B.C."/>
            <person name="Singh A."/>
            <person name="Wilkins M.J."/>
            <person name="Karaoz U."/>
            <person name="Brodie E.L."/>
            <person name="Williams K.H."/>
            <person name="Hubbard S.S."/>
            <person name="Banfield J.F."/>
        </authorList>
    </citation>
    <scope>NUCLEOTIDE SEQUENCE [LARGE SCALE GENOMIC DNA]</scope>
</reference>
<keyword evidence="1" id="KW-0472">Membrane</keyword>
<keyword evidence="1" id="KW-1133">Transmembrane helix</keyword>
<name>A0A1F5KLZ7_9BACT</name>
<dbReference type="STRING" id="1797785.A3B45_01910"/>
<evidence type="ECO:0000313" key="2">
    <source>
        <dbReference type="EMBL" id="OGE41956.1"/>
    </source>
</evidence>
<accession>A0A1F5KLZ7</accession>
<dbReference type="PROSITE" id="PS00409">
    <property type="entry name" value="PROKAR_NTER_METHYL"/>
    <property type="match status" value="1"/>
</dbReference>
<evidence type="ECO:0000313" key="3">
    <source>
        <dbReference type="Proteomes" id="UP000178565"/>
    </source>
</evidence>
<keyword evidence="1" id="KW-0812">Transmembrane</keyword>
<protein>
    <recommendedName>
        <fullName evidence="4">Prepilin-type N-terminal cleavage/methylation domain-containing protein</fullName>
    </recommendedName>
</protein>
<dbReference type="Pfam" id="PF07963">
    <property type="entry name" value="N_methyl"/>
    <property type="match status" value="1"/>
</dbReference>
<organism evidence="2 3">
    <name type="scientific">Candidatus Daviesbacteria bacterium RIFCSPLOWO2_01_FULL_39_12</name>
    <dbReference type="NCBI Taxonomy" id="1797785"/>
    <lineage>
        <taxon>Bacteria</taxon>
        <taxon>Candidatus Daviesiibacteriota</taxon>
    </lineage>
</organism>
<evidence type="ECO:0000256" key="1">
    <source>
        <dbReference type="SAM" id="Phobius"/>
    </source>
</evidence>
<comment type="caution">
    <text evidence="2">The sequence shown here is derived from an EMBL/GenBank/DDBJ whole genome shotgun (WGS) entry which is preliminary data.</text>
</comment>
<dbReference type="AlphaFoldDB" id="A0A1F5KLZ7"/>
<sequence>MKGFTLVEMIIVMSLTVIVSGMLAAILINNTELVYKETSRVSQGLDLNDALVNLKSYIRQAQIVAVSYPEGPSPTYTSSSTQLVLKFSSLDANGEIISNAYDFVIYIQDQDKLRVLLIKDAASSRRQFNTILAKNVDEIDFDYLDAAGDSTSPQDAKKVRVSITLKQKAGSKYETNIATGEANLRND</sequence>
<dbReference type="Proteomes" id="UP000178565">
    <property type="component" value="Unassembled WGS sequence"/>
</dbReference>
<dbReference type="InterPro" id="IPR012902">
    <property type="entry name" value="N_methyl_site"/>
</dbReference>
<proteinExistence type="predicted"/>
<feature type="transmembrane region" description="Helical" evidence="1">
    <location>
        <begin position="6"/>
        <end position="28"/>
    </location>
</feature>
<evidence type="ECO:0008006" key="4">
    <source>
        <dbReference type="Google" id="ProtNLM"/>
    </source>
</evidence>
<gene>
    <name evidence="2" type="ORF">A3B45_01910</name>
</gene>
<dbReference type="EMBL" id="MFDM01000031">
    <property type="protein sequence ID" value="OGE41956.1"/>
    <property type="molecule type" value="Genomic_DNA"/>
</dbReference>